<proteinExistence type="predicted"/>
<dbReference type="InterPro" id="IPR006680">
    <property type="entry name" value="Amidohydro-rel"/>
</dbReference>
<organism evidence="3 4">
    <name type="scientific">Natribaculum luteum</name>
    <dbReference type="NCBI Taxonomy" id="1586232"/>
    <lineage>
        <taxon>Archaea</taxon>
        <taxon>Methanobacteriati</taxon>
        <taxon>Methanobacteriota</taxon>
        <taxon>Stenosarchaea group</taxon>
        <taxon>Halobacteria</taxon>
        <taxon>Halobacteriales</taxon>
        <taxon>Natrialbaceae</taxon>
        <taxon>Natribaculum</taxon>
    </lineage>
</organism>
<dbReference type="SUPFAM" id="SSF51556">
    <property type="entry name" value="Metallo-dependent hydrolases"/>
    <property type="match status" value="1"/>
</dbReference>
<name>A0ABD5P266_9EURY</name>
<sequence length="299" mass="33396">MPADDRSNEGDDDRHVRFRPAIDAHTHLFPERLTEAIRRALSDEAGWSFSHPTARPEIEDVLSEAGVSTYVALPYVHEASLATELNEWLCAQAARSDRLVPFATVHPDDEDVGDVVRRAFEDGARGLKFHCPVQECTPADPRLEPALETAAAFDRPVTYHGGTAPMFEDSPYVGADVFEDVVASYPDLRVCCAHMGTYEVDRFLEFAREYDNVYLDTTFAMSTSAEETMGFDPSTIPDETFVELSESIMYGSDFPNVPYPYRNERVGLLDRDLPADVARDVFYRTAADYLGLDFGSARA</sequence>
<dbReference type="Proteomes" id="UP001595821">
    <property type="component" value="Unassembled WGS sequence"/>
</dbReference>
<dbReference type="EMBL" id="JBHSDJ010000121">
    <property type="protein sequence ID" value="MFC4248393.1"/>
    <property type="molecule type" value="Genomic_DNA"/>
</dbReference>
<dbReference type="CDD" id="cd01292">
    <property type="entry name" value="metallo-dependent_hydrolases"/>
    <property type="match status" value="1"/>
</dbReference>
<accession>A0ABD5P266</accession>
<dbReference type="GO" id="GO:0016829">
    <property type="term" value="F:lyase activity"/>
    <property type="evidence" value="ECO:0007669"/>
    <property type="project" value="UniProtKB-KW"/>
</dbReference>
<dbReference type="Gene3D" id="3.20.20.140">
    <property type="entry name" value="Metal-dependent hydrolases"/>
    <property type="match status" value="1"/>
</dbReference>
<dbReference type="AlphaFoldDB" id="A0ABD5P266"/>
<dbReference type="RefSeq" id="WP_246970354.1">
    <property type="nucleotide sequence ID" value="NZ_CP095397.1"/>
</dbReference>
<dbReference type="PANTHER" id="PTHR21240:SF28">
    <property type="entry name" value="ISO-OROTATE DECARBOXYLASE (EUROFUNG)"/>
    <property type="match status" value="1"/>
</dbReference>
<comment type="caution">
    <text evidence="3">The sequence shown here is derived from an EMBL/GenBank/DDBJ whole genome shotgun (WGS) entry which is preliminary data.</text>
</comment>
<dbReference type="InterPro" id="IPR032465">
    <property type="entry name" value="ACMSD"/>
</dbReference>
<keyword evidence="1" id="KW-0456">Lyase</keyword>
<dbReference type="Pfam" id="PF04909">
    <property type="entry name" value="Amidohydro_2"/>
    <property type="match status" value="1"/>
</dbReference>
<evidence type="ECO:0000256" key="1">
    <source>
        <dbReference type="ARBA" id="ARBA00023239"/>
    </source>
</evidence>
<dbReference type="PANTHER" id="PTHR21240">
    <property type="entry name" value="2-AMINO-3-CARBOXYLMUCONATE-6-SEMIALDEHYDE DECARBOXYLASE"/>
    <property type="match status" value="1"/>
</dbReference>
<feature type="domain" description="Amidohydrolase-related" evidence="2">
    <location>
        <begin position="22"/>
        <end position="292"/>
    </location>
</feature>
<dbReference type="GeneID" id="71855623"/>
<dbReference type="InterPro" id="IPR032466">
    <property type="entry name" value="Metal_Hydrolase"/>
</dbReference>
<reference evidence="3 4" key="1">
    <citation type="journal article" date="2014" name="Int. J. Syst. Evol. Microbiol.">
        <title>Complete genome sequence of Corynebacterium casei LMG S-19264T (=DSM 44701T), isolated from a smear-ripened cheese.</title>
        <authorList>
            <consortium name="US DOE Joint Genome Institute (JGI-PGF)"/>
            <person name="Walter F."/>
            <person name="Albersmeier A."/>
            <person name="Kalinowski J."/>
            <person name="Ruckert C."/>
        </authorList>
    </citation>
    <scope>NUCLEOTIDE SEQUENCE [LARGE SCALE GENOMIC DNA]</scope>
    <source>
        <strain evidence="3 4">IBRC-M 10912</strain>
    </source>
</reference>
<evidence type="ECO:0000259" key="2">
    <source>
        <dbReference type="Pfam" id="PF04909"/>
    </source>
</evidence>
<protein>
    <submittedName>
        <fullName evidence="3">Amidohydrolase family protein</fullName>
    </submittedName>
</protein>
<evidence type="ECO:0000313" key="3">
    <source>
        <dbReference type="EMBL" id="MFC4248393.1"/>
    </source>
</evidence>
<evidence type="ECO:0000313" key="4">
    <source>
        <dbReference type="Proteomes" id="UP001595821"/>
    </source>
</evidence>
<gene>
    <name evidence="3" type="ORF">ACFOZ7_15875</name>
</gene>